<dbReference type="GO" id="GO:0000175">
    <property type="term" value="F:3'-5'-RNA exonuclease activity"/>
    <property type="evidence" value="ECO:0007669"/>
    <property type="project" value="TreeGrafter"/>
</dbReference>
<dbReference type="InterPro" id="IPR051181">
    <property type="entry name" value="CAF1_poly(A)_ribonucleases"/>
</dbReference>
<name>A0A2R5GT03_9STRA</name>
<feature type="region of interest" description="Disordered" evidence="2">
    <location>
        <begin position="594"/>
        <end position="638"/>
    </location>
</feature>
<evidence type="ECO:0000256" key="2">
    <source>
        <dbReference type="SAM" id="MobiDB-lite"/>
    </source>
</evidence>
<dbReference type="PANTHER" id="PTHR15092">
    <property type="entry name" value="POLY A -SPECIFIC RIBONUCLEASE/TARGET OF EGR1, MEMBER 1"/>
    <property type="match status" value="1"/>
</dbReference>
<protein>
    <submittedName>
        <fullName evidence="3">PolyA-specific ribonuclease PARN</fullName>
    </submittedName>
</protein>
<dbReference type="InParanoid" id="A0A2R5GT03"/>
<evidence type="ECO:0000256" key="1">
    <source>
        <dbReference type="ARBA" id="ARBA00008372"/>
    </source>
</evidence>
<dbReference type="OrthoDB" id="1432093at2759"/>
<dbReference type="InterPro" id="IPR006941">
    <property type="entry name" value="RNase_CAF1"/>
</dbReference>
<comment type="similarity">
    <text evidence="1">Belongs to the CAF1 family.</text>
</comment>
<proteinExistence type="inferred from homology"/>
<dbReference type="Gene3D" id="3.30.420.10">
    <property type="entry name" value="Ribonuclease H-like superfamily/Ribonuclease H"/>
    <property type="match status" value="2"/>
</dbReference>
<dbReference type="SUPFAM" id="SSF53098">
    <property type="entry name" value="Ribonuclease H-like"/>
    <property type="match status" value="1"/>
</dbReference>
<feature type="compositionally biased region" description="Basic and acidic residues" evidence="2">
    <location>
        <begin position="613"/>
        <end position="625"/>
    </location>
</feature>
<dbReference type="EMBL" id="BEYU01000099">
    <property type="protein sequence ID" value="GBG31511.1"/>
    <property type="molecule type" value="Genomic_DNA"/>
</dbReference>
<organism evidence="3 4">
    <name type="scientific">Hondaea fermentalgiana</name>
    <dbReference type="NCBI Taxonomy" id="2315210"/>
    <lineage>
        <taxon>Eukaryota</taxon>
        <taxon>Sar</taxon>
        <taxon>Stramenopiles</taxon>
        <taxon>Bigyra</taxon>
        <taxon>Labyrinthulomycetes</taxon>
        <taxon>Thraustochytrida</taxon>
        <taxon>Thraustochytriidae</taxon>
        <taxon>Hondaea</taxon>
    </lineage>
</organism>
<comment type="caution">
    <text evidence="3">The sequence shown here is derived from an EMBL/GenBank/DDBJ whole genome shotgun (WGS) entry which is preliminary data.</text>
</comment>
<dbReference type="Pfam" id="PF04857">
    <property type="entry name" value="CAF1"/>
    <property type="match status" value="1"/>
</dbReference>
<evidence type="ECO:0000313" key="4">
    <source>
        <dbReference type="Proteomes" id="UP000241890"/>
    </source>
</evidence>
<accession>A0A2R5GT03</accession>
<dbReference type="InterPro" id="IPR036397">
    <property type="entry name" value="RNaseH_sf"/>
</dbReference>
<dbReference type="GO" id="GO:0003723">
    <property type="term" value="F:RNA binding"/>
    <property type="evidence" value="ECO:0007669"/>
    <property type="project" value="TreeGrafter"/>
</dbReference>
<dbReference type="Proteomes" id="UP000241890">
    <property type="component" value="Unassembled WGS sequence"/>
</dbReference>
<dbReference type="AlphaFoldDB" id="A0A2R5GT03"/>
<gene>
    <name evidence="3" type="ORF">FCC1311_077352</name>
</gene>
<sequence length="638" mass="70802">MEVTKANFEAVLPRVLAAVEACDFVAVDLEMSGLYVSDEHRPRATNTMQERWSHTRDAGMQIGMLQVGVCCFTWKPPAKQTREDESVPGRGWTLQAEPFNFWVFPRHIPGLTKDARLVMQVSSIAFLASCGFDFSKAINQGVSYMDSAAAEEARKGIEVKLAEKLASSHAGPAPASSKQKEKQISLQDFRDAPTRDAMQSALRTAAAFQDHVSGQKPEKGGSDQKKSKNAESEDAASGDSEDPKYARDTDGKPYVILEKCNGFCRRFLYQEIARLFPDLHVGKFSEDNVGNHRSEALRLTYSGSASSAAATERKRITESMEKDRLELEANVGLTRVFECIRDAKKPFIGHNCFLDMSHIFAKFFGTPPERFEDFRANLHEIFPMLADTKHVYQSNEKLSSLVGSMPLGDLYKTTSDAVLNHASVKLGPEFSRYQDASENFHHEAGYDAFMTGVVFGRAWTFLKLPIKPSFASHTEFNEICLPYSEGRFRLDEPIQEADWTRFVRLVNFDPSTRSHHLHKLIKGVLGNMHVRIIWESDTSAAYKAPSLAARDKLLAANAAARAKRQSSSAKPQGAADGDDTLDMADLEILPFCGEADSSKRSREPGTGADDYTFEAKRSRNEEDVPRVASDSTSGCSIA</sequence>
<keyword evidence="4" id="KW-1185">Reference proteome</keyword>
<dbReference type="PANTHER" id="PTHR15092:SF22">
    <property type="entry name" value="POLY(A)-SPECIFIC RIBONUCLEASE PNLDC1"/>
    <property type="match status" value="1"/>
</dbReference>
<evidence type="ECO:0000313" key="3">
    <source>
        <dbReference type="EMBL" id="GBG31511.1"/>
    </source>
</evidence>
<dbReference type="InterPro" id="IPR012337">
    <property type="entry name" value="RNaseH-like_sf"/>
</dbReference>
<feature type="region of interest" description="Disordered" evidence="2">
    <location>
        <begin position="208"/>
        <end position="248"/>
    </location>
</feature>
<feature type="compositionally biased region" description="Basic and acidic residues" evidence="2">
    <location>
        <begin position="216"/>
        <end position="231"/>
    </location>
</feature>
<reference evidence="3 4" key="1">
    <citation type="submission" date="2017-12" db="EMBL/GenBank/DDBJ databases">
        <title>Sequencing, de novo assembly and annotation of complete genome of a new Thraustochytrid species, strain FCC1311.</title>
        <authorList>
            <person name="Sedici K."/>
            <person name="Godart F."/>
            <person name="Aiese Cigliano R."/>
            <person name="Sanseverino W."/>
            <person name="Barakat M."/>
            <person name="Ortet P."/>
            <person name="Marechal E."/>
            <person name="Cagnac O."/>
            <person name="Amato A."/>
        </authorList>
    </citation>
    <scope>NUCLEOTIDE SEQUENCE [LARGE SCALE GENOMIC DNA]</scope>
</reference>
<feature type="compositionally biased region" description="Polar residues" evidence="2">
    <location>
        <begin position="629"/>
        <end position="638"/>
    </location>
</feature>